<dbReference type="InterPro" id="IPR006121">
    <property type="entry name" value="HMA_dom"/>
</dbReference>
<dbReference type="Proteomes" id="UP001231189">
    <property type="component" value="Unassembled WGS sequence"/>
</dbReference>
<dbReference type="PANTHER" id="PTHR22814">
    <property type="entry name" value="COPPER TRANSPORT PROTEIN ATOX1-RELATED"/>
    <property type="match status" value="1"/>
</dbReference>
<keyword evidence="4" id="KW-1185">Reference proteome</keyword>
<reference evidence="3" key="1">
    <citation type="submission" date="2023-07" db="EMBL/GenBank/DDBJ databases">
        <title>A chromosome-level genome assembly of Lolium multiflorum.</title>
        <authorList>
            <person name="Chen Y."/>
            <person name="Copetti D."/>
            <person name="Kolliker R."/>
            <person name="Studer B."/>
        </authorList>
    </citation>
    <scope>NUCLEOTIDE SEQUENCE</scope>
    <source>
        <strain evidence="3">02402/16</strain>
        <tissue evidence="3">Leaf</tissue>
    </source>
</reference>
<keyword evidence="1" id="KW-0479">Metal-binding</keyword>
<dbReference type="PROSITE" id="PS50846">
    <property type="entry name" value="HMA_2"/>
    <property type="match status" value="1"/>
</dbReference>
<name>A0AAD8QCU7_LOLMU</name>
<accession>A0AAD8QCU7</accession>
<dbReference type="EMBL" id="JAUUTY010000588">
    <property type="protein sequence ID" value="KAK1599262.1"/>
    <property type="molecule type" value="Genomic_DNA"/>
</dbReference>
<sequence length="159" mass="17721">MGILDALSETGWFPTLRRHRYIKKRPQLQTVKMKVRMDCEGCERRVRNAVRHLKGVTAVELLPKQNKVTVTGYIADPGKVMRRVARKTGKRVEEWPYAPYDAVPHPYVPGAYDKKAPPGYVRNVVADPDAAPGALASPTEVGYTEAFSDDNPNAACIVM</sequence>
<dbReference type="SUPFAM" id="SSF55008">
    <property type="entry name" value="HMA, heavy metal-associated domain"/>
    <property type="match status" value="1"/>
</dbReference>
<evidence type="ECO:0000313" key="4">
    <source>
        <dbReference type="Proteomes" id="UP001231189"/>
    </source>
</evidence>
<dbReference type="InterPro" id="IPR036163">
    <property type="entry name" value="HMA_dom_sf"/>
</dbReference>
<organism evidence="3 4">
    <name type="scientific">Lolium multiflorum</name>
    <name type="common">Italian ryegrass</name>
    <name type="synonym">Lolium perenne subsp. multiflorum</name>
    <dbReference type="NCBI Taxonomy" id="4521"/>
    <lineage>
        <taxon>Eukaryota</taxon>
        <taxon>Viridiplantae</taxon>
        <taxon>Streptophyta</taxon>
        <taxon>Embryophyta</taxon>
        <taxon>Tracheophyta</taxon>
        <taxon>Spermatophyta</taxon>
        <taxon>Magnoliopsida</taxon>
        <taxon>Liliopsida</taxon>
        <taxon>Poales</taxon>
        <taxon>Poaceae</taxon>
        <taxon>BOP clade</taxon>
        <taxon>Pooideae</taxon>
        <taxon>Poodae</taxon>
        <taxon>Poeae</taxon>
        <taxon>Poeae Chloroplast Group 2 (Poeae type)</taxon>
        <taxon>Loliodinae</taxon>
        <taxon>Loliinae</taxon>
        <taxon>Lolium</taxon>
    </lineage>
</organism>
<dbReference type="CDD" id="cd00371">
    <property type="entry name" value="HMA"/>
    <property type="match status" value="1"/>
</dbReference>
<comment type="caution">
    <text evidence="3">The sequence shown here is derived from an EMBL/GenBank/DDBJ whole genome shotgun (WGS) entry which is preliminary data.</text>
</comment>
<evidence type="ECO:0000313" key="3">
    <source>
        <dbReference type="EMBL" id="KAK1599262.1"/>
    </source>
</evidence>
<dbReference type="PANTHER" id="PTHR22814:SF322">
    <property type="entry name" value="HMA DOMAIN-CONTAINING PROTEIN"/>
    <property type="match status" value="1"/>
</dbReference>
<gene>
    <name evidence="3" type="ORF">QYE76_007948</name>
</gene>
<protein>
    <recommendedName>
        <fullName evidence="2">HMA domain-containing protein</fullName>
    </recommendedName>
</protein>
<dbReference type="GO" id="GO:0046872">
    <property type="term" value="F:metal ion binding"/>
    <property type="evidence" value="ECO:0007669"/>
    <property type="project" value="UniProtKB-KW"/>
</dbReference>
<evidence type="ECO:0000259" key="2">
    <source>
        <dbReference type="PROSITE" id="PS50846"/>
    </source>
</evidence>
<dbReference type="Gene3D" id="3.30.70.100">
    <property type="match status" value="1"/>
</dbReference>
<dbReference type="Pfam" id="PF00403">
    <property type="entry name" value="HMA"/>
    <property type="match status" value="1"/>
</dbReference>
<feature type="domain" description="HMA" evidence="2">
    <location>
        <begin position="28"/>
        <end position="93"/>
    </location>
</feature>
<proteinExistence type="predicted"/>
<evidence type="ECO:0000256" key="1">
    <source>
        <dbReference type="ARBA" id="ARBA00022723"/>
    </source>
</evidence>
<dbReference type="AlphaFoldDB" id="A0AAD8QCU7"/>